<reference evidence="1 2" key="1">
    <citation type="journal article" date="2019" name="Int. J. Syst. Evol. Microbiol.">
        <title>The Global Catalogue of Microorganisms (GCM) 10K type strain sequencing project: providing services to taxonomists for standard genome sequencing and annotation.</title>
        <authorList>
            <consortium name="The Broad Institute Genomics Platform"/>
            <consortium name="The Broad Institute Genome Sequencing Center for Infectious Disease"/>
            <person name="Wu L."/>
            <person name="Ma J."/>
        </authorList>
    </citation>
    <scope>NUCLEOTIDE SEQUENCE [LARGE SCALE GENOMIC DNA]</scope>
    <source>
        <strain evidence="1 2">JCM 5052</strain>
    </source>
</reference>
<evidence type="ECO:0000313" key="2">
    <source>
        <dbReference type="Proteomes" id="UP001501576"/>
    </source>
</evidence>
<organism evidence="1 2">
    <name type="scientific">Streptomyces mordarskii</name>
    <dbReference type="NCBI Taxonomy" id="1226758"/>
    <lineage>
        <taxon>Bacteria</taxon>
        <taxon>Bacillati</taxon>
        <taxon>Actinomycetota</taxon>
        <taxon>Actinomycetes</taxon>
        <taxon>Kitasatosporales</taxon>
        <taxon>Streptomycetaceae</taxon>
        <taxon>Streptomyces</taxon>
    </lineage>
</organism>
<accession>A0ABN1EWJ1</accession>
<keyword evidence="2" id="KW-1185">Reference proteome</keyword>
<dbReference type="EMBL" id="BAAABZ010000102">
    <property type="protein sequence ID" value="GAA0575423.1"/>
    <property type="molecule type" value="Genomic_DNA"/>
</dbReference>
<protein>
    <recommendedName>
        <fullName evidence="3">DUF222 domain-containing protein</fullName>
    </recommendedName>
</protein>
<dbReference type="Proteomes" id="UP001501576">
    <property type="component" value="Unassembled WGS sequence"/>
</dbReference>
<sequence length="267" mass="28987">MSTEQHDAYGEELARISQHQSDAVTARITVVEALTLAGVSPAQANELVSKLEAGAVAGAHTWVSENSPPHGSEQAFEDGWFKGVRAVASQLLEIADTTASQLGRAESNALQLAKIRQRNSRVAQAEASAPAAAAALDVDEVLAVARRCTWACADPDHFFDPDASQEILAVALGAVRDEERADYPPRLATFADRHRQRLEEMLRAFGPGSAPAEYGRYALVGQPESLVICERLDTAPLLLQGMWHGELEDVLLDDLAYAWGSRHRLRR</sequence>
<evidence type="ECO:0008006" key="3">
    <source>
        <dbReference type="Google" id="ProtNLM"/>
    </source>
</evidence>
<dbReference type="RefSeq" id="WP_346161815.1">
    <property type="nucleotide sequence ID" value="NZ_BAAABZ010000102.1"/>
</dbReference>
<name>A0ABN1EWJ1_9ACTN</name>
<evidence type="ECO:0000313" key="1">
    <source>
        <dbReference type="EMBL" id="GAA0575423.1"/>
    </source>
</evidence>
<comment type="caution">
    <text evidence="1">The sequence shown here is derived from an EMBL/GenBank/DDBJ whole genome shotgun (WGS) entry which is preliminary data.</text>
</comment>
<proteinExistence type="predicted"/>
<gene>
    <name evidence="1" type="ORF">GCM10010390_92960</name>
</gene>